<evidence type="ECO:0000256" key="1">
    <source>
        <dbReference type="ARBA" id="ARBA00022679"/>
    </source>
</evidence>
<dbReference type="EMBL" id="JAKOGI010000180">
    <property type="protein sequence ID" value="KAJ8440970.1"/>
    <property type="molecule type" value="Genomic_DNA"/>
</dbReference>
<proteinExistence type="predicted"/>
<keyword evidence="2" id="KW-0547">Nucleotide-binding</keyword>
<organism evidence="4 5">
    <name type="scientific">Carnegiea gigantea</name>
    <dbReference type="NCBI Taxonomy" id="171969"/>
    <lineage>
        <taxon>Eukaryota</taxon>
        <taxon>Viridiplantae</taxon>
        <taxon>Streptophyta</taxon>
        <taxon>Embryophyta</taxon>
        <taxon>Tracheophyta</taxon>
        <taxon>Spermatophyta</taxon>
        <taxon>Magnoliopsida</taxon>
        <taxon>eudicotyledons</taxon>
        <taxon>Gunneridae</taxon>
        <taxon>Pentapetalae</taxon>
        <taxon>Caryophyllales</taxon>
        <taxon>Cactineae</taxon>
        <taxon>Cactaceae</taxon>
        <taxon>Cactoideae</taxon>
        <taxon>Echinocereeae</taxon>
        <taxon>Carnegiea</taxon>
    </lineage>
</organism>
<evidence type="ECO:0000256" key="3">
    <source>
        <dbReference type="ARBA" id="ARBA00022840"/>
    </source>
</evidence>
<accession>A0A9Q1QHW7</accession>
<dbReference type="AlphaFoldDB" id="A0A9Q1QHW7"/>
<dbReference type="GO" id="GO:0016779">
    <property type="term" value="F:nucleotidyltransferase activity"/>
    <property type="evidence" value="ECO:0007669"/>
    <property type="project" value="InterPro"/>
</dbReference>
<comment type="caution">
    <text evidence="4">The sequence shown here is derived from an EMBL/GenBank/DDBJ whole genome shotgun (WGS) entry which is preliminary data.</text>
</comment>
<keyword evidence="1" id="KW-0808">Transferase</keyword>
<dbReference type="GO" id="GO:0005524">
    <property type="term" value="F:ATP binding"/>
    <property type="evidence" value="ECO:0007669"/>
    <property type="project" value="UniProtKB-KW"/>
</dbReference>
<dbReference type="Gene3D" id="3.30.70.590">
    <property type="entry name" value="Poly(A) polymerase predicted RNA binding domain"/>
    <property type="match status" value="1"/>
</dbReference>
<dbReference type="InterPro" id="IPR011068">
    <property type="entry name" value="NuclTrfase_I-like_C"/>
</dbReference>
<reference evidence="4" key="1">
    <citation type="submission" date="2022-04" db="EMBL/GenBank/DDBJ databases">
        <title>Carnegiea gigantea Genome sequencing and assembly v2.</title>
        <authorList>
            <person name="Copetti D."/>
            <person name="Sanderson M.J."/>
            <person name="Burquez A."/>
            <person name="Wojciechowski M.F."/>
        </authorList>
    </citation>
    <scope>NUCLEOTIDE SEQUENCE</scope>
    <source>
        <strain evidence="4">SGP5-SGP5p</strain>
        <tissue evidence="4">Aerial part</tissue>
    </source>
</reference>
<gene>
    <name evidence="4" type="ORF">Cgig2_019999</name>
</gene>
<keyword evidence="5" id="KW-1185">Reference proteome</keyword>
<evidence type="ECO:0000256" key="2">
    <source>
        <dbReference type="ARBA" id="ARBA00022741"/>
    </source>
</evidence>
<dbReference type="GO" id="GO:0031123">
    <property type="term" value="P:RNA 3'-end processing"/>
    <property type="evidence" value="ECO:0007669"/>
    <property type="project" value="InterPro"/>
</dbReference>
<dbReference type="SUPFAM" id="SSF55003">
    <property type="entry name" value="PAP/Archaeal CCA-adding enzyme, C-terminal domain"/>
    <property type="match status" value="1"/>
</dbReference>
<evidence type="ECO:0000313" key="4">
    <source>
        <dbReference type="EMBL" id="KAJ8440970.1"/>
    </source>
</evidence>
<keyword evidence="3" id="KW-0067">ATP-binding</keyword>
<sequence length="162" mass="18768">MIEFHREHRVTRRYSWFIKIYLSAWEIDDLGGWIGWVKSRLPRHILKSEEVRHSCDPNPTEYFETGSSEAEPSVVFCWGLYPSHVQFDVALVEDFRNHLNGGPTGKSRLAVVQPAEFPSATQFPTRKVKGTKTCWKTPDYDQPTTPAISQHLPNHFMSYAFI</sequence>
<evidence type="ECO:0000313" key="5">
    <source>
        <dbReference type="Proteomes" id="UP001153076"/>
    </source>
</evidence>
<protein>
    <submittedName>
        <fullName evidence="4">Uncharacterized protein</fullName>
    </submittedName>
</protein>
<dbReference type="GO" id="GO:0003723">
    <property type="term" value="F:RNA binding"/>
    <property type="evidence" value="ECO:0007669"/>
    <property type="project" value="InterPro"/>
</dbReference>
<name>A0A9Q1QHW7_9CARY</name>
<dbReference type="Proteomes" id="UP001153076">
    <property type="component" value="Unassembled WGS sequence"/>
</dbReference>
<dbReference type="OrthoDB" id="412748at2759"/>